<feature type="compositionally biased region" description="Basic and acidic residues" evidence="1">
    <location>
        <begin position="1"/>
        <end position="13"/>
    </location>
</feature>
<protein>
    <submittedName>
        <fullName evidence="2">Retrotransposon Orf1</fullName>
    </submittedName>
</protein>
<feature type="region of interest" description="Disordered" evidence="1">
    <location>
        <begin position="1"/>
        <end position="38"/>
    </location>
</feature>
<proteinExistence type="predicted"/>
<gene>
    <name evidence="2" type="ORF">Tci_010525</name>
</gene>
<accession>A0A6L2JPN1</accession>
<feature type="compositionally biased region" description="Polar residues" evidence="1">
    <location>
        <begin position="14"/>
        <end position="33"/>
    </location>
</feature>
<feature type="region of interest" description="Disordered" evidence="1">
    <location>
        <begin position="422"/>
        <end position="458"/>
    </location>
</feature>
<comment type="caution">
    <text evidence="2">The sequence shown here is derived from an EMBL/GenBank/DDBJ whole genome shotgun (WGS) entry which is preliminary data.</text>
</comment>
<feature type="compositionally biased region" description="Low complexity" evidence="1">
    <location>
        <begin position="380"/>
        <end position="395"/>
    </location>
</feature>
<feature type="compositionally biased region" description="Basic and acidic residues" evidence="1">
    <location>
        <begin position="422"/>
        <end position="432"/>
    </location>
</feature>
<dbReference type="EMBL" id="BKCJ010001064">
    <property type="protein sequence ID" value="GEU38547.1"/>
    <property type="molecule type" value="Genomic_DNA"/>
</dbReference>
<feature type="compositionally biased region" description="Basic residues" evidence="1">
    <location>
        <begin position="78"/>
        <end position="95"/>
    </location>
</feature>
<dbReference type="AlphaFoldDB" id="A0A6L2JPN1"/>
<reference evidence="2" key="1">
    <citation type="journal article" date="2019" name="Sci. Rep.">
        <title>Draft genome of Tanacetum cinerariifolium, the natural source of mosquito coil.</title>
        <authorList>
            <person name="Yamashiro T."/>
            <person name="Shiraishi A."/>
            <person name="Satake H."/>
            <person name="Nakayama K."/>
        </authorList>
    </citation>
    <scope>NUCLEOTIDE SEQUENCE</scope>
</reference>
<name>A0A6L2JPN1_TANCI</name>
<feature type="region of interest" description="Disordered" evidence="1">
    <location>
        <begin position="375"/>
        <end position="395"/>
    </location>
</feature>
<feature type="region of interest" description="Disordered" evidence="1">
    <location>
        <begin position="674"/>
        <end position="701"/>
    </location>
</feature>
<feature type="region of interest" description="Disordered" evidence="1">
    <location>
        <begin position="73"/>
        <end position="102"/>
    </location>
</feature>
<evidence type="ECO:0000313" key="2">
    <source>
        <dbReference type="EMBL" id="GEU38547.1"/>
    </source>
</evidence>
<evidence type="ECO:0000256" key="1">
    <source>
        <dbReference type="SAM" id="MobiDB-lite"/>
    </source>
</evidence>
<organism evidence="2">
    <name type="scientific">Tanacetum cinerariifolium</name>
    <name type="common">Dalmatian daisy</name>
    <name type="synonym">Chrysanthemum cinerariifolium</name>
    <dbReference type="NCBI Taxonomy" id="118510"/>
    <lineage>
        <taxon>Eukaryota</taxon>
        <taxon>Viridiplantae</taxon>
        <taxon>Streptophyta</taxon>
        <taxon>Embryophyta</taxon>
        <taxon>Tracheophyta</taxon>
        <taxon>Spermatophyta</taxon>
        <taxon>Magnoliopsida</taxon>
        <taxon>eudicotyledons</taxon>
        <taxon>Gunneridae</taxon>
        <taxon>Pentapetalae</taxon>
        <taxon>asterids</taxon>
        <taxon>campanulids</taxon>
        <taxon>Asterales</taxon>
        <taxon>Asteraceae</taxon>
        <taxon>Asteroideae</taxon>
        <taxon>Anthemideae</taxon>
        <taxon>Anthemidinae</taxon>
        <taxon>Tanacetum</taxon>
    </lineage>
</organism>
<sequence length="847" mass="95773">MYRHHDFGSHHNVGESSSQPNVDGSSSQPNVGGSLSPVRHFSLDDDDLTQMYPVSFRSRFVRSGLHIEETEEIQVPVRQKKPNRRRQTAPKKKPQKEKAVDQRCIPWTPEEETALCKGLVHMSEDSVKDRASKSLYFLWCVRYTIMMYTNGAGDTDYLQRALIDYQAKYGVPFTLLHCWEVLKESDKWSSREVPLFMQEREDGKNKIYKSSGSSSFNTKESREGSINLNTTELELKAADLKIRRMENRQRDEALYETKTDEELKAGLSPLRYQQGDEKQITVIDFKGLKELKTDNDVQILLRLGMKTNVMIEESNKVDFQTKWEENVVIKNLTTHEPFLNKLSGNYGMSVEGGMYTRKYSNKKKKTKVKKTLFADSNAESSKSAKSTKSSKFAKCAKSTKSTVKKKVNVSAKEPSKGHFITMRKERGGDRGSRGGGRGAMDGSRGATSGGRGADSGGRATIGVAEEEEVAAEEETVVAVNLLVDLFPEEEESMDVEIYNRTKASINFLVNTQESVITAKESWTLLEDLALYDNESWNDLRDFAKPAKEISLPQDVPSTSGCCLIELKNQVPRLMEPHLAPKNMSSEQNLFFIQSNIEGLVSNFMASQDARLSKFEFDFKQQQGEMTNKINTALKVIPDRITRALPNNTVKTPKLNANSTTVLFAQSYLMEDPQCSTRTYRRKKEDNPKNIDTTPPSPPDPSVSFITEKVHKLDSFLEPSDLVPQSSDTEFVCTKDDGDFNHRPEVITSSTKEPFVEISNMTHDPSIGVVKFTDGFNEIAYKKPHKIERYDSLSDLEKEHTESVYLRNEVDKRRGVAYVMSKILTFYKECLELGPEYLTGVADEGEVT</sequence>